<evidence type="ECO:0000313" key="2">
    <source>
        <dbReference type="Proteomes" id="UP000054908"/>
    </source>
</evidence>
<dbReference type="STRING" id="466.Lmac_2792"/>
<proteinExistence type="predicted"/>
<dbReference type="EMBL" id="LNYL01000051">
    <property type="protein sequence ID" value="KTD23919.1"/>
    <property type="molecule type" value="Genomic_DNA"/>
</dbReference>
<sequence>MKANLELTLITREVHYCFVRKVKDKRYLIPAIQHRINRLMNTSQQNNEQATLLLKEFKGKITELTDHFIAETTRFKELLQQKALFHNKPIHFIGQFRKKMILENELSPLLAYFLECYDRLVAILKLLHLAGCFNSEKDFKHTLNNYHKMANHLFCFLLFTPAISQ</sequence>
<accession>A0A0W0VV32</accession>
<dbReference type="RefSeq" id="WP_058453478.1">
    <property type="nucleotide sequence ID" value="NZ_CAAAIB010000008.1"/>
</dbReference>
<keyword evidence="2" id="KW-1185">Reference proteome</keyword>
<gene>
    <name evidence="1" type="ORF">Lmac_2792</name>
</gene>
<dbReference type="AlphaFoldDB" id="A0A0W0VV32"/>
<dbReference type="Proteomes" id="UP000054908">
    <property type="component" value="Unassembled WGS sequence"/>
</dbReference>
<name>A0A0W0VV32_9GAMM</name>
<dbReference type="PATRIC" id="fig|466.6.peg.2988"/>
<evidence type="ECO:0000313" key="1">
    <source>
        <dbReference type="EMBL" id="KTD23919.1"/>
    </source>
</evidence>
<dbReference type="OrthoDB" id="5637116at2"/>
<organism evidence="1 2">
    <name type="scientific">Legionella maceachernii</name>
    <dbReference type="NCBI Taxonomy" id="466"/>
    <lineage>
        <taxon>Bacteria</taxon>
        <taxon>Pseudomonadati</taxon>
        <taxon>Pseudomonadota</taxon>
        <taxon>Gammaproteobacteria</taxon>
        <taxon>Legionellales</taxon>
        <taxon>Legionellaceae</taxon>
        <taxon>Legionella</taxon>
    </lineage>
</organism>
<reference evidence="1 2" key="1">
    <citation type="submission" date="2015-11" db="EMBL/GenBank/DDBJ databases">
        <title>Genomic analysis of 38 Legionella species identifies large and diverse effector repertoires.</title>
        <authorList>
            <person name="Burstein D."/>
            <person name="Amaro F."/>
            <person name="Zusman T."/>
            <person name="Lifshitz Z."/>
            <person name="Cohen O."/>
            <person name="Gilbert J.A."/>
            <person name="Pupko T."/>
            <person name="Shuman H.A."/>
            <person name="Segal G."/>
        </authorList>
    </citation>
    <scope>NUCLEOTIDE SEQUENCE [LARGE SCALE GENOMIC DNA]</scope>
    <source>
        <strain evidence="1 2">PX-1-G2-E2</strain>
    </source>
</reference>
<comment type="caution">
    <text evidence="1">The sequence shown here is derived from an EMBL/GenBank/DDBJ whole genome shotgun (WGS) entry which is preliminary data.</text>
</comment>
<protein>
    <submittedName>
        <fullName evidence="1">Uncharacterized protein</fullName>
    </submittedName>
</protein>